<evidence type="ECO:0000256" key="5">
    <source>
        <dbReference type="ARBA" id="ARBA00023136"/>
    </source>
</evidence>
<name>A0A9P0PJ06_ACAOB</name>
<evidence type="ECO:0008006" key="9">
    <source>
        <dbReference type="Google" id="ProtNLM"/>
    </source>
</evidence>
<feature type="transmembrane region" description="Helical" evidence="6">
    <location>
        <begin position="61"/>
        <end position="82"/>
    </location>
</feature>
<evidence type="ECO:0000313" key="7">
    <source>
        <dbReference type="EMBL" id="CAH1985693.1"/>
    </source>
</evidence>
<dbReference type="Gene3D" id="1.20.1250.20">
    <property type="entry name" value="MFS general substrate transporter like domains"/>
    <property type="match status" value="2"/>
</dbReference>
<dbReference type="InterPro" id="IPR010291">
    <property type="entry name" value="Ion_channel_UNC-93"/>
</dbReference>
<keyword evidence="4 6" id="KW-1133">Transmembrane helix</keyword>
<comment type="subcellular location">
    <subcellularLocation>
        <location evidence="1">Membrane</location>
        <topology evidence="1">Multi-pass membrane protein</topology>
    </subcellularLocation>
</comment>
<dbReference type="GO" id="GO:0005886">
    <property type="term" value="C:plasma membrane"/>
    <property type="evidence" value="ECO:0007669"/>
    <property type="project" value="TreeGrafter"/>
</dbReference>
<dbReference type="AlphaFoldDB" id="A0A9P0PJ06"/>
<dbReference type="PANTHER" id="PTHR19444:SF50">
    <property type="match status" value="1"/>
</dbReference>
<feature type="transmembrane region" description="Helical" evidence="6">
    <location>
        <begin position="123"/>
        <end position="147"/>
    </location>
</feature>
<feature type="transmembrane region" description="Helical" evidence="6">
    <location>
        <begin position="317"/>
        <end position="335"/>
    </location>
</feature>
<evidence type="ECO:0000256" key="3">
    <source>
        <dbReference type="ARBA" id="ARBA00022692"/>
    </source>
</evidence>
<proteinExistence type="inferred from homology"/>
<comment type="caution">
    <text evidence="7">The sequence shown here is derived from an EMBL/GenBank/DDBJ whole genome shotgun (WGS) entry which is preliminary data.</text>
</comment>
<feature type="transmembrane region" description="Helical" evidence="6">
    <location>
        <begin position="406"/>
        <end position="425"/>
    </location>
</feature>
<keyword evidence="8" id="KW-1185">Reference proteome</keyword>
<feature type="transmembrane region" description="Helical" evidence="6">
    <location>
        <begin position="381"/>
        <end position="400"/>
    </location>
</feature>
<evidence type="ECO:0000313" key="8">
    <source>
        <dbReference type="Proteomes" id="UP001152888"/>
    </source>
</evidence>
<feature type="transmembrane region" description="Helical" evidence="6">
    <location>
        <begin position="29"/>
        <end position="49"/>
    </location>
</feature>
<organism evidence="7 8">
    <name type="scientific">Acanthoscelides obtectus</name>
    <name type="common">Bean weevil</name>
    <name type="synonym">Bruchus obtectus</name>
    <dbReference type="NCBI Taxonomy" id="200917"/>
    <lineage>
        <taxon>Eukaryota</taxon>
        <taxon>Metazoa</taxon>
        <taxon>Ecdysozoa</taxon>
        <taxon>Arthropoda</taxon>
        <taxon>Hexapoda</taxon>
        <taxon>Insecta</taxon>
        <taxon>Pterygota</taxon>
        <taxon>Neoptera</taxon>
        <taxon>Endopterygota</taxon>
        <taxon>Coleoptera</taxon>
        <taxon>Polyphaga</taxon>
        <taxon>Cucujiformia</taxon>
        <taxon>Chrysomeloidea</taxon>
        <taxon>Chrysomelidae</taxon>
        <taxon>Bruchinae</taxon>
        <taxon>Bruchini</taxon>
        <taxon>Acanthoscelides</taxon>
    </lineage>
</organism>
<dbReference type="Pfam" id="PF05978">
    <property type="entry name" value="UNC-93"/>
    <property type="match status" value="2"/>
</dbReference>
<evidence type="ECO:0000256" key="2">
    <source>
        <dbReference type="ARBA" id="ARBA00009172"/>
    </source>
</evidence>
<comment type="similarity">
    <text evidence="2">Belongs to the unc-93 family.</text>
</comment>
<keyword evidence="3 6" id="KW-0812">Transmembrane</keyword>
<evidence type="ECO:0000256" key="6">
    <source>
        <dbReference type="SAM" id="Phobius"/>
    </source>
</evidence>
<dbReference type="PANTHER" id="PTHR19444">
    <property type="entry name" value="UNC-93 RELATED"/>
    <property type="match status" value="1"/>
</dbReference>
<dbReference type="EMBL" id="CAKOFQ010006984">
    <property type="protein sequence ID" value="CAH1985693.1"/>
    <property type="molecule type" value="Genomic_DNA"/>
</dbReference>
<feature type="transmembrane region" description="Helical" evidence="6">
    <location>
        <begin position="469"/>
        <end position="487"/>
    </location>
</feature>
<evidence type="ECO:0000256" key="4">
    <source>
        <dbReference type="ARBA" id="ARBA00022989"/>
    </source>
</evidence>
<reference evidence="7" key="1">
    <citation type="submission" date="2022-03" db="EMBL/GenBank/DDBJ databases">
        <authorList>
            <person name="Sayadi A."/>
        </authorList>
    </citation>
    <scope>NUCLEOTIDE SEQUENCE</scope>
</reference>
<dbReference type="GO" id="GO:0043266">
    <property type="term" value="P:regulation of potassium ion transport"/>
    <property type="evidence" value="ECO:0007669"/>
    <property type="project" value="TreeGrafter"/>
</dbReference>
<sequence length="521" mass="56073">MTNPTLKTQASSNSSDSQDESIESEIRRIWRNVLVLGVAFMVHFTAFWGASNLQSSVNAEAGLGTITLAAIYASLLLSNILLPAMVIKWLGIKWTIVASMLTYTPFMLAQLHPRFSTMVPAGLAIGLGGGPLWCAKCTYLSVAAQAYAKLGRVSNTEDGGTQAKADRVVTRFFGVFFMFYSCSQVWGNLISSAVLSSGGDEIISNATTSIFTNSSVSSNNLDIVLAACGANFCPDNVVTTASEDALGPVLAPPSPEKIRTIALIYLACMLFAAGLVVVAVDPSDRYDKNRKSEEKKGPSGVKLLAVTLRQLGDLKQLLILPITMFIGAEQAFLAADYTAAFVSCSWSVSMVGFVMVAFGVCDAIASAVAGGIARTLGRPPLVCLALVLHAALIITLLVWRPTADKPVPFFLIAGLWGVCDAMWLVQINSLSGTMFPGKEEAAYSNFRLWESTGSVLTYAISPYLCTESIIYWLLVLLVVGCTGYAAVEWMERDLWYPGRERRKVQIVSKTQRAAHVESSVD</sequence>
<accession>A0A9P0PJ06</accession>
<keyword evidence="5 6" id="KW-0472">Membrane</keyword>
<dbReference type="InterPro" id="IPR051951">
    <property type="entry name" value="UNC-93_regulatory"/>
</dbReference>
<dbReference type="OrthoDB" id="78663at2759"/>
<dbReference type="Proteomes" id="UP001152888">
    <property type="component" value="Unassembled WGS sequence"/>
</dbReference>
<dbReference type="GO" id="GO:0055120">
    <property type="term" value="C:striated muscle dense body"/>
    <property type="evidence" value="ECO:0007669"/>
    <property type="project" value="TreeGrafter"/>
</dbReference>
<gene>
    <name evidence="7" type="ORF">ACAOBT_LOCUS16825</name>
</gene>
<feature type="transmembrane region" description="Helical" evidence="6">
    <location>
        <begin position="168"/>
        <end position="187"/>
    </location>
</feature>
<dbReference type="GO" id="GO:0015459">
    <property type="term" value="F:potassium channel regulator activity"/>
    <property type="evidence" value="ECO:0007669"/>
    <property type="project" value="TreeGrafter"/>
</dbReference>
<feature type="transmembrane region" description="Helical" evidence="6">
    <location>
        <begin position="94"/>
        <end position="111"/>
    </location>
</feature>
<feature type="transmembrane region" description="Helical" evidence="6">
    <location>
        <begin position="258"/>
        <end position="280"/>
    </location>
</feature>
<dbReference type="SUPFAM" id="SSF103473">
    <property type="entry name" value="MFS general substrate transporter"/>
    <property type="match status" value="1"/>
</dbReference>
<protein>
    <recommendedName>
        <fullName evidence="9">UNC93-like protein</fullName>
    </recommendedName>
</protein>
<evidence type="ECO:0000256" key="1">
    <source>
        <dbReference type="ARBA" id="ARBA00004141"/>
    </source>
</evidence>
<dbReference type="InterPro" id="IPR036259">
    <property type="entry name" value="MFS_trans_sf"/>
</dbReference>
<dbReference type="GO" id="GO:0006937">
    <property type="term" value="P:regulation of muscle contraction"/>
    <property type="evidence" value="ECO:0007669"/>
    <property type="project" value="TreeGrafter"/>
</dbReference>
<feature type="transmembrane region" description="Helical" evidence="6">
    <location>
        <begin position="347"/>
        <end position="369"/>
    </location>
</feature>